<evidence type="ECO:0000256" key="1">
    <source>
        <dbReference type="SAM" id="MobiDB-lite"/>
    </source>
</evidence>
<feature type="region of interest" description="Disordered" evidence="1">
    <location>
        <begin position="1"/>
        <end position="70"/>
    </location>
</feature>
<evidence type="ECO:0000313" key="3">
    <source>
        <dbReference type="EMBL" id="OBZ86534.1"/>
    </source>
</evidence>
<dbReference type="InterPro" id="IPR021833">
    <property type="entry name" value="DUF3425"/>
</dbReference>
<dbReference type="InParanoid" id="A0A1C7NGM6"/>
<dbReference type="EMBL" id="LUGH01000291">
    <property type="protein sequence ID" value="OBZ86534.1"/>
    <property type="molecule type" value="Genomic_DNA"/>
</dbReference>
<dbReference type="PANTHER" id="PTHR38116:SF9">
    <property type="entry name" value="BZIP DOMAIN-CONTAINING PROTEIN"/>
    <property type="match status" value="1"/>
</dbReference>
<comment type="caution">
    <text evidence="3">The sequence shown here is derived from an EMBL/GenBank/DDBJ whole genome shotgun (WGS) entry which is preliminary data.</text>
</comment>
<feature type="compositionally biased region" description="Low complexity" evidence="1">
    <location>
        <begin position="41"/>
        <end position="52"/>
    </location>
</feature>
<keyword evidence="4" id="KW-1185">Reference proteome</keyword>
<reference evidence="3 4" key="1">
    <citation type="submission" date="2016-03" db="EMBL/GenBank/DDBJ databases">
        <title>Choanephora cucurbitarum.</title>
        <authorList>
            <person name="Min B."/>
            <person name="Park H."/>
            <person name="Park J.-H."/>
            <person name="Shin H.-D."/>
            <person name="Choi I.-G."/>
        </authorList>
    </citation>
    <scope>NUCLEOTIDE SEQUENCE [LARGE SCALE GENOMIC DNA]</scope>
    <source>
        <strain evidence="3 4">KUS-F28377</strain>
    </source>
</reference>
<dbReference type="PANTHER" id="PTHR38116">
    <property type="entry name" value="CHROMOSOME 7, WHOLE GENOME SHOTGUN SEQUENCE"/>
    <property type="match status" value="1"/>
</dbReference>
<organism evidence="3 4">
    <name type="scientific">Choanephora cucurbitarum</name>
    <dbReference type="NCBI Taxonomy" id="101091"/>
    <lineage>
        <taxon>Eukaryota</taxon>
        <taxon>Fungi</taxon>
        <taxon>Fungi incertae sedis</taxon>
        <taxon>Mucoromycota</taxon>
        <taxon>Mucoromycotina</taxon>
        <taxon>Mucoromycetes</taxon>
        <taxon>Mucorales</taxon>
        <taxon>Mucorineae</taxon>
        <taxon>Choanephoraceae</taxon>
        <taxon>Choanephoroideae</taxon>
        <taxon>Choanephora</taxon>
    </lineage>
</organism>
<dbReference type="AlphaFoldDB" id="A0A1C7NGM6"/>
<sequence>MSKIAFEHFDPEIELGQLDSNGNPIKPRKKPGRKPNPPSPAQRKAQNRAAQRAFRERKRREMNEAESKIKKSIQQRDQALKQLKQLEHKIDELVYENNFLKGQLLTFKIVCLANRTDVPKFWDTGRRDKMGSDIMTFSRTKEIPQSLEFFLDQKKSIVTMNSDTADEDPMGCLSDLLLETTTTTNDLDPIWINYLLQPNTLQEITMIMKDVPPQLWMTLIPSQLETLVPSEIKSWIHHVQEESIERDPSPPSLNDSYITTFTPEIPIEEDFWSDNKHPDINRCYVEGPMLPVEAVNKMRQIREQNGNPYLHHPTELQRKIPHDPRIDLIPGPTMRDNMILFQDFYDTNELFNFLIESALFVGGELGNPDCWFVPPSFISKYWFLCPSHKPIRPDNSVDYAVFLAQRMLDRLKRRKELYVMRDSNLSLFPLPNMVNEDNEPAIEVSAEASIDILVIETINQKQIPRIISPNVFTV</sequence>
<proteinExistence type="predicted"/>
<protein>
    <recommendedName>
        <fullName evidence="2">BZIP domain-containing protein</fullName>
    </recommendedName>
</protein>
<dbReference type="OrthoDB" id="2245989at2759"/>
<dbReference type="Gene3D" id="1.20.5.170">
    <property type="match status" value="1"/>
</dbReference>
<feature type="domain" description="BZIP" evidence="2">
    <location>
        <begin position="43"/>
        <end position="57"/>
    </location>
</feature>
<name>A0A1C7NGM6_9FUNG</name>
<evidence type="ECO:0000259" key="2">
    <source>
        <dbReference type="PROSITE" id="PS00036"/>
    </source>
</evidence>
<dbReference type="SMART" id="SM00338">
    <property type="entry name" value="BRLZ"/>
    <property type="match status" value="1"/>
</dbReference>
<dbReference type="GO" id="GO:0003700">
    <property type="term" value="F:DNA-binding transcription factor activity"/>
    <property type="evidence" value="ECO:0007669"/>
    <property type="project" value="InterPro"/>
</dbReference>
<dbReference type="CDD" id="cd14688">
    <property type="entry name" value="bZIP_YAP"/>
    <property type="match status" value="1"/>
</dbReference>
<feature type="compositionally biased region" description="Basic and acidic residues" evidence="1">
    <location>
        <begin position="1"/>
        <end position="11"/>
    </location>
</feature>
<evidence type="ECO:0000313" key="4">
    <source>
        <dbReference type="Proteomes" id="UP000093000"/>
    </source>
</evidence>
<dbReference type="SUPFAM" id="SSF57959">
    <property type="entry name" value="Leucine zipper domain"/>
    <property type="match status" value="1"/>
</dbReference>
<dbReference type="PROSITE" id="PS00036">
    <property type="entry name" value="BZIP_BASIC"/>
    <property type="match status" value="1"/>
</dbReference>
<accession>A0A1C7NGM6</accession>
<dbReference type="Proteomes" id="UP000093000">
    <property type="component" value="Unassembled WGS sequence"/>
</dbReference>
<dbReference type="InterPro" id="IPR046347">
    <property type="entry name" value="bZIP_sf"/>
</dbReference>
<dbReference type="InterPro" id="IPR004827">
    <property type="entry name" value="bZIP"/>
</dbReference>
<gene>
    <name evidence="3" type="ORF">A0J61_05413</name>
</gene>
<feature type="compositionally biased region" description="Basic and acidic residues" evidence="1">
    <location>
        <begin position="59"/>
        <end position="69"/>
    </location>
</feature>
<dbReference type="Pfam" id="PF11905">
    <property type="entry name" value="DUF3425"/>
    <property type="match status" value="1"/>
</dbReference>